<comment type="similarity">
    <text evidence="2">Belongs to the ABC transporter superfamily.</text>
</comment>
<keyword evidence="8 10" id="KW-1133">Transmembrane helix</keyword>
<sequence length="605" mass="67850">MEKEECRMPRPAIRAHSHSHQAHLRQKPQIKELLPTLKRLAGYLARRKGLLLLVVLMVAASSLLGLLGPFLVGTAIDDFIIKEDKHGLLLLLIQLGVVYVFYSLSIFLQNYWMAGIAQKTVCEMRTELFAHLHQLPLSFFDKRQHGELMSRVTNDIENISSTLNSSVIQIASSVLTLTGAITVMLYLSPILTAVTLVIVPLLYVGMNWITSRTRRLFKEQQRHLGELNGFVEEAVSSKHIVKMFSQEEKIAMEFSERNAKLKKAGYWAQTYSGFIPKLMNMLNNLSFALIAGAGGLLALNGLVTVGMIVIFAEYSRQFTRPLNDLANQFNTLLSAVAGAERVFDMLDTEKEEQERKDLLRLDEVSGDIEFRRVSFSYEKGKQTIKEINFEANRGDMVALVGPTGSGKTTIINLLARFYEQDSGAIFIDGHDSSTISRQELRKHMGFVLQESFLFEGTIRENIRYGRLNASDEEVETAARAANAHSFIMKLLDGYETKLQHEGAGISQGQKQLLAIARAILADPAILILDEATSSIDTITEMYIQEALDRLMKGRTSVVIAHRLNTIRRADQILVLNRGRIIERGTHDQLVQEEGHYAELIAASEA</sequence>
<dbReference type="GO" id="GO:0005524">
    <property type="term" value="F:ATP binding"/>
    <property type="evidence" value="ECO:0007669"/>
    <property type="project" value="UniProtKB-KW"/>
</dbReference>
<feature type="domain" description="ABC transmembrane type-1" evidence="12">
    <location>
        <begin position="52"/>
        <end position="334"/>
    </location>
</feature>
<dbReference type="CDD" id="cd18547">
    <property type="entry name" value="ABC_6TM_Tm288_like"/>
    <property type="match status" value="1"/>
</dbReference>
<reference evidence="13 14" key="1">
    <citation type="submission" date="2019-10" db="EMBL/GenBank/DDBJ databases">
        <title>Bacillus aerolatum sp. nov., isolated from bioaerosol of sport playgrounds.</title>
        <authorList>
            <person name="Chen P."/>
            <person name="Zhang G."/>
        </authorList>
    </citation>
    <scope>NUCLEOTIDE SEQUENCE [LARGE SCALE GENOMIC DNA]</scope>
    <source>
        <strain evidence="13 14">CX253</strain>
    </source>
</reference>
<dbReference type="InterPro" id="IPR003593">
    <property type="entry name" value="AAA+_ATPase"/>
</dbReference>
<evidence type="ECO:0000259" key="11">
    <source>
        <dbReference type="PROSITE" id="PS50893"/>
    </source>
</evidence>
<keyword evidence="9 10" id="KW-0472">Membrane</keyword>
<evidence type="ECO:0000256" key="2">
    <source>
        <dbReference type="ARBA" id="ARBA00005417"/>
    </source>
</evidence>
<feature type="transmembrane region" description="Helical" evidence="10">
    <location>
        <begin position="193"/>
        <end position="210"/>
    </location>
</feature>
<dbReference type="InterPro" id="IPR027417">
    <property type="entry name" value="P-loop_NTPase"/>
</dbReference>
<dbReference type="InterPro" id="IPR003439">
    <property type="entry name" value="ABC_transporter-like_ATP-bd"/>
</dbReference>
<dbReference type="InterPro" id="IPR011527">
    <property type="entry name" value="ABC1_TM_dom"/>
</dbReference>
<dbReference type="InterPro" id="IPR036640">
    <property type="entry name" value="ABC1_TM_sf"/>
</dbReference>
<dbReference type="PROSITE" id="PS50929">
    <property type="entry name" value="ABC_TM1F"/>
    <property type="match status" value="1"/>
</dbReference>
<accession>A0A6I1FHZ9</accession>
<proteinExistence type="inferred from homology"/>
<evidence type="ECO:0000256" key="5">
    <source>
        <dbReference type="ARBA" id="ARBA00022692"/>
    </source>
</evidence>
<evidence type="ECO:0000313" key="13">
    <source>
        <dbReference type="EMBL" id="KAB7705284.1"/>
    </source>
</evidence>
<evidence type="ECO:0000256" key="9">
    <source>
        <dbReference type="ARBA" id="ARBA00023136"/>
    </source>
</evidence>
<feature type="domain" description="ABC transporter" evidence="11">
    <location>
        <begin position="368"/>
        <end position="602"/>
    </location>
</feature>
<dbReference type="GO" id="GO:0005886">
    <property type="term" value="C:plasma membrane"/>
    <property type="evidence" value="ECO:0007669"/>
    <property type="project" value="UniProtKB-SubCell"/>
</dbReference>
<feature type="transmembrane region" description="Helical" evidence="10">
    <location>
        <begin position="287"/>
        <end position="312"/>
    </location>
</feature>
<evidence type="ECO:0000256" key="4">
    <source>
        <dbReference type="ARBA" id="ARBA00022475"/>
    </source>
</evidence>
<dbReference type="PANTHER" id="PTHR43394:SF1">
    <property type="entry name" value="ATP-BINDING CASSETTE SUB-FAMILY B MEMBER 10, MITOCHONDRIAL"/>
    <property type="match status" value="1"/>
</dbReference>
<organism evidence="13 14">
    <name type="scientific">Bacillus aerolatus</name>
    <dbReference type="NCBI Taxonomy" id="2653354"/>
    <lineage>
        <taxon>Bacteria</taxon>
        <taxon>Bacillati</taxon>
        <taxon>Bacillota</taxon>
        <taxon>Bacilli</taxon>
        <taxon>Bacillales</taxon>
        <taxon>Bacillaceae</taxon>
        <taxon>Bacillus</taxon>
    </lineage>
</organism>
<evidence type="ECO:0000256" key="6">
    <source>
        <dbReference type="ARBA" id="ARBA00022741"/>
    </source>
</evidence>
<dbReference type="PROSITE" id="PS50893">
    <property type="entry name" value="ABC_TRANSPORTER_2"/>
    <property type="match status" value="1"/>
</dbReference>
<dbReference type="PANTHER" id="PTHR43394">
    <property type="entry name" value="ATP-DEPENDENT PERMEASE MDL1, MITOCHONDRIAL"/>
    <property type="match status" value="1"/>
</dbReference>
<evidence type="ECO:0000313" key="14">
    <source>
        <dbReference type="Proteomes" id="UP000429595"/>
    </source>
</evidence>
<feature type="transmembrane region" description="Helical" evidence="10">
    <location>
        <begin position="88"/>
        <end position="108"/>
    </location>
</feature>
<dbReference type="FunFam" id="1.20.1560.10:FF:000011">
    <property type="entry name" value="Multidrug ABC transporter ATP-binding protein"/>
    <property type="match status" value="1"/>
</dbReference>
<dbReference type="FunFam" id="3.40.50.300:FF:000287">
    <property type="entry name" value="Multidrug ABC transporter ATP-binding protein"/>
    <property type="match status" value="1"/>
</dbReference>
<feature type="transmembrane region" description="Helical" evidence="10">
    <location>
        <begin position="49"/>
        <end position="76"/>
    </location>
</feature>
<dbReference type="Proteomes" id="UP000429595">
    <property type="component" value="Unassembled WGS sequence"/>
</dbReference>
<keyword evidence="5 10" id="KW-0812">Transmembrane</keyword>
<comment type="caution">
    <text evidence="13">The sequence shown here is derived from an EMBL/GenBank/DDBJ whole genome shotgun (WGS) entry which is preliminary data.</text>
</comment>
<dbReference type="AlphaFoldDB" id="A0A6I1FHZ9"/>
<evidence type="ECO:0000256" key="3">
    <source>
        <dbReference type="ARBA" id="ARBA00022448"/>
    </source>
</evidence>
<dbReference type="Gene3D" id="1.20.1560.10">
    <property type="entry name" value="ABC transporter type 1, transmembrane domain"/>
    <property type="match status" value="1"/>
</dbReference>
<keyword evidence="3" id="KW-0813">Transport</keyword>
<dbReference type="GO" id="GO:0016887">
    <property type="term" value="F:ATP hydrolysis activity"/>
    <property type="evidence" value="ECO:0007669"/>
    <property type="project" value="InterPro"/>
</dbReference>
<gene>
    <name evidence="13" type="ORF">F9802_14360</name>
</gene>
<feature type="transmembrane region" description="Helical" evidence="10">
    <location>
        <begin position="167"/>
        <end position="187"/>
    </location>
</feature>
<keyword evidence="7 13" id="KW-0067">ATP-binding</keyword>
<dbReference type="EMBL" id="WEIO01000009">
    <property type="protein sequence ID" value="KAB7705284.1"/>
    <property type="molecule type" value="Genomic_DNA"/>
</dbReference>
<comment type="subcellular location">
    <subcellularLocation>
        <location evidence="1">Cell membrane</location>
        <topology evidence="1">Multi-pass membrane protein</topology>
    </subcellularLocation>
</comment>
<dbReference type="GO" id="GO:0015421">
    <property type="term" value="F:ABC-type oligopeptide transporter activity"/>
    <property type="evidence" value="ECO:0007669"/>
    <property type="project" value="TreeGrafter"/>
</dbReference>
<protein>
    <submittedName>
        <fullName evidence="13">ATP-binding cassette domain-containing protein</fullName>
    </submittedName>
</protein>
<dbReference type="PROSITE" id="PS00211">
    <property type="entry name" value="ABC_TRANSPORTER_1"/>
    <property type="match status" value="1"/>
</dbReference>
<dbReference type="SMART" id="SM00382">
    <property type="entry name" value="AAA"/>
    <property type="match status" value="1"/>
</dbReference>
<keyword evidence="14" id="KW-1185">Reference proteome</keyword>
<evidence type="ECO:0000256" key="7">
    <source>
        <dbReference type="ARBA" id="ARBA00022840"/>
    </source>
</evidence>
<dbReference type="CDD" id="cd03254">
    <property type="entry name" value="ABCC_Glucan_exporter_like"/>
    <property type="match status" value="1"/>
</dbReference>
<keyword evidence="6" id="KW-0547">Nucleotide-binding</keyword>
<dbReference type="InterPro" id="IPR017871">
    <property type="entry name" value="ABC_transporter-like_CS"/>
</dbReference>
<evidence type="ECO:0000259" key="12">
    <source>
        <dbReference type="PROSITE" id="PS50929"/>
    </source>
</evidence>
<dbReference type="SUPFAM" id="SSF52540">
    <property type="entry name" value="P-loop containing nucleoside triphosphate hydrolases"/>
    <property type="match status" value="1"/>
</dbReference>
<keyword evidence="4" id="KW-1003">Cell membrane</keyword>
<evidence type="ECO:0000256" key="8">
    <source>
        <dbReference type="ARBA" id="ARBA00022989"/>
    </source>
</evidence>
<dbReference type="Gene3D" id="3.40.50.300">
    <property type="entry name" value="P-loop containing nucleotide triphosphate hydrolases"/>
    <property type="match status" value="1"/>
</dbReference>
<evidence type="ECO:0000256" key="1">
    <source>
        <dbReference type="ARBA" id="ARBA00004651"/>
    </source>
</evidence>
<dbReference type="InterPro" id="IPR039421">
    <property type="entry name" value="Type_1_exporter"/>
</dbReference>
<dbReference type="Pfam" id="PF00664">
    <property type="entry name" value="ABC_membrane"/>
    <property type="match status" value="1"/>
</dbReference>
<dbReference type="SUPFAM" id="SSF90123">
    <property type="entry name" value="ABC transporter transmembrane region"/>
    <property type="match status" value="1"/>
</dbReference>
<evidence type="ECO:0000256" key="10">
    <source>
        <dbReference type="SAM" id="Phobius"/>
    </source>
</evidence>
<dbReference type="Pfam" id="PF00005">
    <property type="entry name" value="ABC_tran"/>
    <property type="match status" value="1"/>
</dbReference>
<name>A0A6I1FHZ9_9BACI</name>